<feature type="region of interest" description="Disordered" evidence="1">
    <location>
        <begin position="35"/>
        <end position="74"/>
    </location>
</feature>
<feature type="compositionally biased region" description="Polar residues" evidence="1">
    <location>
        <begin position="35"/>
        <end position="52"/>
    </location>
</feature>
<sequence>MSRLTNRILLAALLGLFLTAPGIVRSQGFNARTLQRAQQRGETGNLYGTNPYEQTGEEGEEGQDGQPQDTTKKERRIRKPLESYFFSDSIRALNNFRWSVKRDYNRVEISPLDTTLTDWRIDYPFFREEVGDIAQGALGQTSLPMNYFRRPQFFDFSFASPYYAYTYDMENVPFYNTKKPIIRMTYLESGQKRFREENFNIMHAQNISPTTGFNVDYKARGTRGQYIWSRTKNHNLSVAFSHTGKRYSVHAAYYNNHIEQQENGGVVGTWAIADTTFQMPSGVPMKLSDAEAQNTYRNNAFFITQSYALPLQRVTENDFSLADLSAVYIGHSFQYSSWSKVYSDKYARYIDERAHRDEQGNFVADTLDYYQNWYINPDQTRDSIYERVISNRFFVQAQPWDRNGVVGTIDAGIGIDMHTYSQFEMRDYQTGKYTKVNKTSYFAYGSVGGKIKKYVDWDANLKFYPSGYRGGDLTIGAHLALTGYLRGHPLILEGRFTMDRRSPNYWQENLFSNHYVWSTPLNKENETRFEVKFSVPDYAFEAGAWQGVVGNKIFYDKESQIAQSSDNVSLTSVYARKDFRLGGLHLDNRVLLQWSTNQEVAPVPLLSAFLSYYYEFWVVRNVLRLQIGLDGRYNTRYYAPSYNPALSAYYNQRDVEVGNYPYMDAFVMGKWKRMRIFLKYQHVNKGLFGNGEYFSAAGYPLNPGMFKIGISWGFYD</sequence>
<dbReference type="EMBL" id="NFHB01000001">
    <property type="protein sequence ID" value="OUN04931.1"/>
    <property type="molecule type" value="Genomic_DNA"/>
</dbReference>
<dbReference type="eggNOG" id="COG4206">
    <property type="taxonomic scope" value="Bacteria"/>
</dbReference>
<evidence type="ECO:0000313" key="3">
    <source>
        <dbReference type="Proteomes" id="UP000195772"/>
    </source>
</evidence>
<evidence type="ECO:0000256" key="1">
    <source>
        <dbReference type="SAM" id="MobiDB-lite"/>
    </source>
</evidence>
<reference evidence="3" key="1">
    <citation type="submission" date="2017-04" db="EMBL/GenBank/DDBJ databases">
        <title>Function of individual gut microbiota members based on whole genome sequencing of pure cultures obtained from chicken caecum.</title>
        <authorList>
            <person name="Medvecky M."/>
            <person name="Cejkova D."/>
            <person name="Polansky O."/>
            <person name="Karasova D."/>
            <person name="Kubasova T."/>
            <person name="Cizek A."/>
            <person name="Rychlik I."/>
        </authorList>
    </citation>
    <scope>NUCLEOTIDE SEQUENCE [LARGE SCALE GENOMIC DNA]</scope>
    <source>
        <strain evidence="3">An90</strain>
    </source>
</reference>
<protein>
    <recommendedName>
        <fullName evidence="4">Porin</fullName>
    </recommendedName>
</protein>
<dbReference type="AlphaFoldDB" id="A0A1Y3QZ22"/>
<gene>
    <name evidence="2" type="ORF">B5G41_01070</name>
</gene>
<evidence type="ECO:0008006" key="4">
    <source>
        <dbReference type="Google" id="ProtNLM"/>
    </source>
</evidence>
<dbReference type="InterPro" id="IPR025631">
    <property type="entry name" value="Porin_10"/>
</dbReference>
<dbReference type="Proteomes" id="UP000195772">
    <property type="component" value="Unassembled WGS sequence"/>
</dbReference>
<dbReference type="Pfam" id="PF14121">
    <property type="entry name" value="Porin_10"/>
    <property type="match status" value="1"/>
</dbReference>
<dbReference type="RefSeq" id="WP_032136021.1">
    <property type="nucleotide sequence ID" value="NZ_DAWEOI010000001.1"/>
</dbReference>
<comment type="caution">
    <text evidence="2">The sequence shown here is derived from an EMBL/GenBank/DDBJ whole genome shotgun (WGS) entry which is preliminary data.</text>
</comment>
<evidence type="ECO:0000313" key="2">
    <source>
        <dbReference type="EMBL" id="OUN04931.1"/>
    </source>
</evidence>
<organism evidence="2 3">
    <name type="scientific">Alistipes onderdonkii</name>
    <dbReference type="NCBI Taxonomy" id="328813"/>
    <lineage>
        <taxon>Bacteria</taxon>
        <taxon>Pseudomonadati</taxon>
        <taxon>Bacteroidota</taxon>
        <taxon>Bacteroidia</taxon>
        <taxon>Bacteroidales</taxon>
        <taxon>Rikenellaceae</taxon>
        <taxon>Alistipes</taxon>
    </lineage>
</organism>
<accession>A0A1Y3QZ22</accession>
<proteinExistence type="predicted"/>
<name>A0A1Y3QZ22_9BACT</name>
<dbReference type="OrthoDB" id="1489309at2"/>